<evidence type="ECO:0000313" key="1">
    <source>
        <dbReference type="EMBL" id="KAG2864215.1"/>
    </source>
</evidence>
<dbReference type="EMBL" id="RCMG01000085">
    <property type="protein sequence ID" value="KAG2864215.1"/>
    <property type="molecule type" value="Genomic_DNA"/>
</dbReference>
<dbReference type="VEuPathDB" id="FungiDB:PC110_g11783"/>
<dbReference type="EMBL" id="RCMK01000074">
    <property type="protein sequence ID" value="KAG2950226.1"/>
    <property type="molecule type" value="Genomic_DNA"/>
</dbReference>
<protein>
    <submittedName>
        <fullName evidence="7">Uncharacterized protein</fullName>
    </submittedName>
</protein>
<dbReference type="EMBL" id="MJFZ01000303">
    <property type="protein sequence ID" value="RAW31868.1"/>
    <property type="molecule type" value="Genomic_DNA"/>
</dbReference>
<proteinExistence type="predicted"/>
<evidence type="ECO:0000313" key="2">
    <source>
        <dbReference type="EMBL" id="KAG2937683.1"/>
    </source>
</evidence>
<dbReference type="AlphaFoldDB" id="A0A329S839"/>
<dbReference type="Proteomes" id="UP000774804">
    <property type="component" value="Unassembled WGS sequence"/>
</dbReference>
<evidence type="ECO:0000313" key="8">
    <source>
        <dbReference type="Proteomes" id="UP000251314"/>
    </source>
</evidence>
<dbReference type="Proteomes" id="UP000736787">
    <property type="component" value="Unassembled WGS sequence"/>
</dbReference>
<dbReference type="Proteomes" id="UP000251314">
    <property type="component" value="Unassembled WGS sequence"/>
</dbReference>
<reference evidence="7 8" key="1">
    <citation type="submission" date="2018-01" db="EMBL/GenBank/DDBJ databases">
        <title>Draft genome of the strawberry crown rot pathogen Phytophthora cactorum.</title>
        <authorList>
            <person name="Armitage A.D."/>
            <person name="Lysoe E."/>
            <person name="Nellist C.F."/>
            <person name="Harrison R.J."/>
            <person name="Brurberg M.B."/>
        </authorList>
    </citation>
    <scope>NUCLEOTIDE SEQUENCE [LARGE SCALE GENOMIC DNA]</scope>
    <source>
        <strain evidence="7 8">10300</strain>
    </source>
</reference>
<sequence>MPRPCITGNGKKPKMYRRIAIAYVLKKAVLDYIAEGHDLDETILRFYGKLDSKKTCSKKKQINKWLKCKVTIRETCESGRGFHLNARQLGDGTVLSKPAEQQIMLWINTL</sequence>
<dbReference type="EMBL" id="RCMI01000074">
    <property type="protein sequence ID" value="KAG2937683.1"/>
    <property type="molecule type" value="Genomic_DNA"/>
</dbReference>
<evidence type="ECO:0000313" key="7">
    <source>
        <dbReference type="EMBL" id="RAW31868.1"/>
    </source>
</evidence>
<reference evidence="1" key="2">
    <citation type="submission" date="2018-10" db="EMBL/GenBank/DDBJ databases">
        <title>Effector identification in a new, highly contiguous assembly of the strawberry crown rot pathogen Phytophthora cactorum.</title>
        <authorList>
            <person name="Armitage A.D."/>
            <person name="Nellist C.F."/>
            <person name="Bates H."/>
            <person name="Vickerstaff R.J."/>
            <person name="Harrison R.J."/>
        </authorList>
    </citation>
    <scope>NUCLEOTIDE SEQUENCE</scope>
    <source>
        <strain evidence="1">15-7</strain>
        <strain evidence="2">4032</strain>
        <strain evidence="3">4040</strain>
        <strain evidence="4">P415</strain>
        <strain evidence="5">P421</strain>
    </source>
</reference>
<dbReference type="EMBL" id="RCML01000075">
    <property type="protein sequence ID" value="KAG2993233.1"/>
    <property type="molecule type" value="Genomic_DNA"/>
</dbReference>
<dbReference type="Proteomes" id="UP000735874">
    <property type="component" value="Unassembled WGS sequence"/>
</dbReference>
<evidence type="ECO:0000313" key="6">
    <source>
        <dbReference type="EMBL" id="KAG6952649.1"/>
    </source>
</evidence>
<name>A0A329S839_9STRA</name>
<dbReference type="Proteomes" id="UP000688947">
    <property type="component" value="Unassembled WGS sequence"/>
</dbReference>
<organism evidence="7 8">
    <name type="scientific">Phytophthora cactorum</name>
    <dbReference type="NCBI Taxonomy" id="29920"/>
    <lineage>
        <taxon>Eukaryota</taxon>
        <taxon>Sar</taxon>
        <taxon>Stramenopiles</taxon>
        <taxon>Oomycota</taxon>
        <taxon>Peronosporomycetes</taxon>
        <taxon>Peronosporales</taxon>
        <taxon>Peronosporaceae</taxon>
        <taxon>Phytophthora</taxon>
    </lineage>
</organism>
<dbReference type="EMBL" id="JAENGZ010000901">
    <property type="protein sequence ID" value="KAG6952649.1"/>
    <property type="molecule type" value="Genomic_DNA"/>
</dbReference>
<evidence type="ECO:0000313" key="3">
    <source>
        <dbReference type="EMBL" id="KAG2950226.1"/>
    </source>
</evidence>
<dbReference type="OrthoDB" id="128019at2759"/>
<evidence type="ECO:0000313" key="5">
    <source>
        <dbReference type="EMBL" id="KAG3226458.1"/>
    </source>
</evidence>
<dbReference type="Proteomes" id="UP000760860">
    <property type="component" value="Unassembled WGS sequence"/>
</dbReference>
<keyword evidence="8" id="KW-1185">Reference proteome</keyword>
<gene>
    <name evidence="6" type="ORF">JG687_00012881</name>
    <name evidence="7" type="ORF">PC110_g11783</name>
    <name evidence="1" type="ORF">PC113_g4778</name>
    <name evidence="2" type="ORF">PC115_g4087</name>
    <name evidence="3" type="ORF">PC117_g4595</name>
    <name evidence="4" type="ORF">PC118_g4135</name>
    <name evidence="5" type="ORF">PC129_g2966</name>
</gene>
<dbReference type="Proteomes" id="UP000697107">
    <property type="component" value="Unassembled WGS sequence"/>
</dbReference>
<accession>A0A329S839</accession>
<evidence type="ECO:0000313" key="4">
    <source>
        <dbReference type="EMBL" id="KAG2993233.1"/>
    </source>
</evidence>
<reference evidence="6" key="3">
    <citation type="submission" date="2021-01" db="EMBL/GenBank/DDBJ databases">
        <title>Phytophthora aleatoria, a newly-described species from Pinus radiata is distinct from Phytophthora cactorum isolates based on comparative genomics.</title>
        <authorList>
            <person name="Mcdougal R."/>
            <person name="Panda P."/>
            <person name="Williams N."/>
            <person name="Studholme D.J."/>
        </authorList>
    </citation>
    <scope>NUCLEOTIDE SEQUENCE</scope>
    <source>
        <strain evidence="6">NZFS 3830</strain>
    </source>
</reference>
<dbReference type="EMBL" id="RCMV01000057">
    <property type="protein sequence ID" value="KAG3226458.1"/>
    <property type="molecule type" value="Genomic_DNA"/>
</dbReference>
<comment type="caution">
    <text evidence="7">The sequence shown here is derived from an EMBL/GenBank/DDBJ whole genome shotgun (WGS) entry which is preliminary data.</text>
</comment>